<reference evidence="1 2" key="1">
    <citation type="submission" date="2023-07" db="EMBL/GenBank/DDBJ databases">
        <title>Genomic Encyclopedia of Type Strains, Phase IV (KMG-IV): sequencing the most valuable type-strain genomes for metagenomic binning, comparative biology and taxonomic classification.</title>
        <authorList>
            <person name="Goeker M."/>
        </authorList>
    </citation>
    <scope>NUCLEOTIDE SEQUENCE [LARGE SCALE GENOMIC DNA]</scope>
    <source>
        <strain evidence="1 2">DSM 105143</strain>
    </source>
</reference>
<dbReference type="NCBIfam" id="TIGR00099">
    <property type="entry name" value="Cof-subfamily"/>
    <property type="match status" value="1"/>
</dbReference>
<dbReference type="EMBL" id="JAUSTM010000020">
    <property type="protein sequence ID" value="MDQ0223222.1"/>
    <property type="molecule type" value="Genomic_DNA"/>
</dbReference>
<keyword evidence="2" id="KW-1185">Reference proteome</keyword>
<dbReference type="Pfam" id="PF08282">
    <property type="entry name" value="Hydrolase_3"/>
    <property type="match status" value="1"/>
</dbReference>
<sequence length="263" mass="29503">MIQLIATDMDGTFLDHEGSYDKVRFRRILNQLAKKNIQFAVASGRSYLALERLFAEFKDEIIFIAENGSLVMEKDVCHFEAVMTPELYLSIISRLGDSPFPCEAFLLSGRKAGYVLDTVSSNYLTFITRYYENVVQVSDFSEIDDDIFKITANFSEDQVLDVANWLTQEIPGVTAMTTGFQSIDIIREDIDKETGLASLCQYFDLSPVHVLAFGDNLNDYRMLQFAGTAIATANAREEVKQIADLVIGSCEAGAVQTYIEENL</sequence>
<dbReference type="SFLD" id="SFLDG01140">
    <property type="entry name" value="C2.B:_Phosphomannomutase_and_P"/>
    <property type="match status" value="1"/>
</dbReference>
<dbReference type="PANTHER" id="PTHR10000">
    <property type="entry name" value="PHOSPHOSERINE PHOSPHATASE"/>
    <property type="match status" value="1"/>
</dbReference>
<dbReference type="Gene3D" id="3.40.50.1000">
    <property type="entry name" value="HAD superfamily/HAD-like"/>
    <property type="match status" value="1"/>
</dbReference>
<evidence type="ECO:0000313" key="2">
    <source>
        <dbReference type="Proteomes" id="UP001223079"/>
    </source>
</evidence>
<evidence type="ECO:0000313" key="1">
    <source>
        <dbReference type="EMBL" id="MDQ0223222.1"/>
    </source>
</evidence>
<comment type="caution">
    <text evidence="1">The sequence shown here is derived from an EMBL/GenBank/DDBJ whole genome shotgun (WGS) entry which is preliminary data.</text>
</comment>
<protein>
    <submittedName>
        <fullName evidence="1">Cof subfamily protein (Haloacid dehalogenase superfamily)</fullName>
    </submittedName>
</protein>
<dbReference type="InterPro" id="IPR036412">
    <property type="entry name" value="HAD-like_sf"/>
</dbReference>
<dbReference type="CDD" id="cd07518">
    <property type="entry name" value="HAD_YbiV-Like"/>
    <property type="match status" value="1"/>
</dbReference>
<gene>
    <name evidence="1" type="ORF">J2S23_001797</name>
</gene>
<name>A0ABT9YUE9_9STRE</name>
<dbReference type="Proteomes" id="UP001223079">
    <property type="component" value="Unassembled WGS sequence"/>
</dbReference>
<dbReference type="InterPro" id="IPR006379">
    <property type="entry name" value="HAD-SF_hydro_IIB"/>
</dbReference>
<dbReference type="RefSeq" id="WP_307122373.1">
    <property type="nucleotide sequence ID" value="NZ_JAUSTM010000020.1"/>
</dbReference>
<dbReference type="InterPro" id="IPR023214">
    <property type="entry name" value="HAD_sf"/>
</dbReference>
<accession>A0ABT9YUE9</accession>
<dbReference type="SFLD" id="SFLDS00003">
    <property type="entry name" value="Haloacid_Dehalogenase"/>
    <property type="match status" value="1"/>
</dbReference>
<dbReference type="InterPro" id="IPR000150">
    <property type="entry name" value="Cof"/>
</dbReference>
<organism evidence="1 2">
    <name type="scientific">Streptococcus moroccensis</name>
    <dbReference type="NCBI Taxonomy" id="1451356"/>
    <lineage>
        <taxon>Bacteria</taxon>
        <taxon>Bacillati</taxon>
        <taxon>Bacillota</taxon>
        <taxon>Bacilli</taxon>
        <taxon>Lactobacillales</taxon>
        <taxon>Streptococcaceae</taxon>
        <taxon>Streptococcus</taxon>
    </lineage>
</organism>
<dbReference type="Gene3D" id="3.30.1240.10">
    <property type="match status" value="1"/>
</dbReference>
<proteinExistence type="predicted"/>
<dbReference type="NCBIfam" id="TIGR01484">
    <property type="entry name" value="HAD-SF-IIB"/>
    <property type="match status" value="1"/>
</dbReference>
<dbReference type="SUPFAM" id="SSF56784">
    <property type="entry name" value="HAD-like"/>
    <property type="match status" value="1"/>
</dbReference>
<dbReference type="PANTHER" id="PTHR10000:SF53">
    <property type="entry name" value="5-AMINO-6-(5-PHOSPHO-D-RIBITYLAMINO)URACIL PHOSPHATASE YBJI-RELATED"/>
    <property type="match status" value="1"/>
</dbReference>